<accession>A0A2S0KJ21</accession>
<keyword evidence="1" id="KW-0812">Transmembrane</keyword>
<name>A0A2S0KJ21_9ACTN</name>
<feature type="transmembrane region" description="Helical" evidence="1">
    <location>
        <begin position="16"/>
        <end position="37"/>
    </location>
</feature>
<protein>
    <submittedName>
        <fullName evidence="2">Uncharacterized protein</fullName>
    </submittedName>
</protein>
<proteinExistence type="predicted"/>
<keyword evidence="3" id="KW-1185">Reference proteome</keyword>
<sequence length="249" mass="26289">MTHNQRVEPGRINHPVATAIGVLIMIGVIVLGVVLWVRGSSEEVRIGDTGLGAPVPVEAAGGRVTAYPIETTVSTFSGDPLRTTTLKVEVVRSTAIKPCAPVFFPEVQVDASYTAALPVDQATGLPSTSTSSYPLDREVPAEGEARISFTVGPVTQSAGTLAVTVVRPIVVLANGAELGTQSIALATTPEIVQAYIDAVHRLNPTARQEQDQCAKAELAKIDDVLNTSSLENEPLRRLRQVYAVLSGDE</sequence>
<reference evidence="2 3" key="1">
    <citation type="submission" date="2018-03" db="EMBL/GenBank/DDBJ databases">
        <title>Characteristics and genome of n-alkane degrading marine bacteria Gordonia iterans isolated from crude oil contaminated in Tae-an, South Korea.</title>
        <authorList>
            <person name="Lee S.-S."/>
            <person name="Kim H."/>
        </authorList>
    </citation>
    <scope>NUCLEOTIDE SEQUENCE [LARGE SCALE GENOMIC DNA]</scope>
    <source>
        <strain evidence="2 3">Co17</strain>
    </source>
</reference>
<dbReference type="EMBL" id="CP027433">
    <property type="protein sequence ID" value="AVM01688.1"/>
    <property type="molecule type" value="Genomic_DNA"/>
</dbReference>
<evidence type="ECO:0000313" key="3">
    <source>
        <dbReference type="Proteomes" id="UP000239814"/>
    </source>
</evidence>
<organism evidence="2 3">
    <name type="scientific">Gordonia iterans</name>
    <dbReference type="NCBI Taxonomy" id="1004901"/>
    <lineage>
        <taxon>Bacteria</taxon>
        <taxon>Bacillati</taxon>
        <taxon>Actinomycetota</taxon>
        <taxon>Actinomycetes</taxon>
        <taxon>Mycobacteriales</taxon>
        <taxon>Gordoniaceae</taxon>
        <taxon>Gordonia</taxon>
    </lineage>
</organism>
<evidence type="ECO:0000256" key="1">
    <source>
        <dbReference type="SAM" id="Phobius"/>
    </source>
</evidence>
<keyword evidence="1" id="KW-1133">Transmembrane helix</keyword>
<gene>
    <name evidence="2" type="ORF">C6V83_16915</name>
</gene>
<dbReference type="AlphaFoldDB" id="A0A2S0KJ21"/>
<dbReference type="KEGG" id="git:C6V83_16915"/>
<dbReference type="RefSeq" id="WP_105943391.1">
    <property type="nucleotide sequence ID" value="NZ_CP027433.1"/>
</dbReference>
<evidence type="ECO:0000313" key="2">
    <source>
        <dbReference type="EMBL" id="AVM01688.1"/>
    </source>
</evidence>
<dbReference type="Proteomes" id="UP000239814">
    <property type="component" value="Chromosome"/>
</dbReference>
<keyword evidence="1" id="KW-0472">Membrane</keyword>